<dbReference type="Proteomes" id="UP001187531">
    <property type="component" value="Unassembled WGS sequence"/>
</dbReference>
<dbReference type="EMBL" id="JAVRJZ010000004">
    <property type="protein sequence ID" value="KAK2723835.1"/>
    <property type="molecule type" value="Genomic_DNA"/>
</dbReference>
<dbReference type="AlphaFoldDB" id="A0AA88I4F6"/>
<reference evidence="1" key="1">
    <citation type="submission" date="2023-07" db="EMBL/GenBank/DDBJ databases">
        <title>Chromosome-level genome assembly of Artemia franciscana.</title>
        <authorList>
            <person name="Jo E."/>
        </authorList>
    </citation>
    <scope>NUCLEOTIDE SEQUENCE</scope>
    <source>
        <tissue evidence="1">Whole body</tissue>
    </source>
</reference>
<evidence type="ECO:0000313" key="2">
    <source>
        <dbReference type="Proteomes" id="UP001187531"/>
    </source>
</evidence>
<gene>
    <name evidence="1" type="ORF">QYM36_002252</name>
</gene>
<accession>A0AA88I4F6</accession>
<comment type="caution">
    <text evidence="1">The sequence shown here is derived from an EMBL/GenBank/DDBJ whole genome shotgun (WGS) entry which is preliminary data.</text>
</comment>
<sequence length="84" mass="9654">MYRYHLDILALSEERWTGSGEKQLDDHSTILYSGTKAGMNKEFTQYDERNLKISLEMDSHFVACFTGRQAKPSVAVYYAPTNVK</sequence>
<name>A0AA88I4F6_ARTSF</name>
<evidence type="ECO:0000313" key="1">
    <source>
        <dbReference type="EMBL" id="KAK2723835.1"/>
    </source>
</evidence>
<protein>
    <submittedName>
        <fullName evidence="1">Uncharacterized protein</fullName>
    </submittedName>
</protein>
<organism evidence="1 2">
    <name type="scientific">Artemia franciscana</name>
    <name type="common">Brine shrimp</name>
    <name type="synonym">Artemia sanfranciscana</name>
    <dbReference type="NCBI Taxonomy" id="6661"/>
    <lineage>
        <taxon>Eukaryota</taxon>
        <taxon>Metazoa</taxon>
        <taxon>Ecdysozoa</taxon>
        <taxon>Arthropoda</taxon>
        <taxon>Crustacea</taxon>
        <taxon>Branchiopoda</taxon>
        <taxon>Anostraca</taxon>
        <taxon>Artemiidae</taxon>
        <taxon>Artemia</taxon>
    </lineage>
</organism>
<proteinExistence type="predicted"/>
<keyword evidence="2" id="KW-1185">Reference proteome</keyword>